<keyword evidence="4" id="KW-1185">Reference proteome</keyword>
<dbReference type="Pfam" id="PF08238">
    <property type="entry name" value="Sel1"/>
    <property type="match status" value="3"/>
</dbReference>
<dbReference type="InterPro" id="IPR011990">
    <property type="entry name" value="TPR-like_helical_dom_sf"/>
</dbReference>
<dbReference type="EMBL" id="JAPQFL010000004">
    <property type="protein sequence ID" value="MDD9328147.1"/>
    <property type="molecule type" value="Genomic_DNA"/>
</dbReference>
<feature type="chain" id="PRO_5042786773" evidence="1">
    <location>
        <begin position="26"/>
        <end position="184"/>
    </location>
</feature>
<name>A0A9X4E231_9NEIS</name>
<dbReference type="AlphaFoldDB" id="A0A9X4E231"/>
<dbReference type="PANTHER" id="PTHR11102">
    <property type="entry name" value="SEL-1-LIKE PROTEIN"/>
    <property type="match status" value="1"/>
</dbReference>
<keyword evidence="1" id="KW-0732">Signal</keyword>
<evidence type="ECO:0000313" key="2">
    <source>
        <dbReference type="EMBL" id="MDD9328147.1"/>
    </source>
</evidence>
<protein>
    <submittedName>
        <fullName evidence="2">Sel1 repeat family protein</fullName>
    </submittedName>
    <submittedName>
        <fullName evidence="3">Tetratricopeptide repeat protein</fullName>
    </submittedName>
</protein>
<dbReference type="EMBL" id="CP146598">
    <property type="protein sequence ID" value="WWY02198.1"/>
    <property type="molecule type" value="Genomic_DNA"/>
</dbReference>
<reference evidence="3" key="2">
    <citation type="submission" date="2024-02" db="EMBL/GenBank/DDBJ databases">
        <title>Neisseria leonii sp. nov.</title>
        <authorList>
            <person name="Boutroux M."/>
            <person name="Favre-Rochex S."/>
            <person name="Gorgette O."/>
            <person name="Touak G."/>
            <person name="Muhle E."/>
            <person name="Chesneau O."/>
            <person name="Clermont D."/>
            <person name="Rahi P."/>
        </authorList>
    </citation>
    <scope>NUCLEOTIDE SEQUENCE</scope>
    <source>
        <strain evidence="3">51.81</strain>
    </source>
</reference>
<dbReference type="InterPro" id="IPR050767">
    <property type="entry name" value="Sel1_AlgK"/>
</dbReference>
<dbReference type="SUPFAM" id="SSF81901">
    <property type="entry name" value="HCP-like"/>
    <property type="match status" value="1"/>
</dbReference>
<evidence type="ECO:0000256" key="1">
    <source>
        <dbReference type="SAM" id="SignalP"/>
    </source>
</evidence>
<evidence type="ECO:0000313" key="3">
    <source>
        <dbReference type="EMBL" id="WWY02198.1"/>
    </source>
</evidence>
<gene>
    <name evidence="2" type="ORF">ORY91_001565</name>
    <name evidence="3" type="ORF">V9W64_05485</name>
</gene>
<dbReference type="PANTHER" id="PTHR11102:SF160">
    <property type="entry name" value="ERAD-ASSOCIATED E3 UBIQUITIN-PROTEIN LIGASE COMPONENT HRD3"/>
    <property type="match status" value="1"/>
</dbReference>
<sequence length="184" mass="19785">MNFTPRKLLAPAAAALLCLSAPAPAGPADFKAAETAYESGNYTETFRLLLPEAGQGDAVAQYLIGVKYMTGDGVPQDYGQALTWFRKAAEQGAAIAQITIGAMYFSGEGVPQDFAQAFTWYRKAAEQGVARAQYSIGTMYALGKGVQQDFGQARFWLQKAAQNKNQEARNAALSALNDLNQMGR</sequence>
<evidence type="ECO:0000313" key="4">
    <source>
        <dbReference type="Proteomes" id="UP001149607"/>
    </source>
</evidence>
<accession>A0A9X4E231</accession>
<dbReference type="InterPro" id="IPR006597">
    <property type="entry name" value="Sel1-like"/>
</dbReference>
<proteinExistence type="predicted"/>
<dbReference type="RefSeq" id="WP_274585255.1">
    <property type="nucleotide sequence ID" value="NZ_CP146598.1"/>
</dbReference>
<feature type="signal peptide" evidence="1">
    <location>
        <begin position="1"/>
        <end position="25"/>
    </location>
</feature>
<organism evidence="2">
    <name type="scientific">Neisseria leonii</name>
    <dbReference type="NCBI Taxonomy" id="2995413"/>
    <lineage>
        <taxon>Bacteria</taxon>
        <taxon>Pseudomonadati</taxon>
        <taxon>Pseudomonadota</taxon>
        <taxon>Betaproteobacteria</taxon>
        <taxon>Neisseriales</taxon>
        <taxon>Neisseriaceae</taxon>
        <taxon>Neisseria</taxon>
    </lineage>
</organism>
<dbReference type="Gene3D" id="1.25.40.10">
    <property type="entry name" value="Tetratricopeptide repeat domain"/>
    <property type="match status" value="1"/>
</dbReference>
<dbReference type="Proteomes" id="UP001149607">
    <property type="component" value="Chromosome"/>
</dbReference>
<dbReference type="SMART" id="SM00671">
    <property type="entry name" value="SEL1"/>
    <property type="match status" value="3"/>
</dbReference>
<reference evidence="2" key="1">
    <citation type="submission" date="2022-10" db="EMBL/GenBank/DDBJ databases">
        <authorList>
            <person name="Boutroux M."/>
        </authorList>
    </citation>
    <scope>NUCLEOTIDE SEQUENCE</scope>
    <source>
        <strain evidence="2">51.81</strain>
    </source>
</reference>